<dbReference type="RefSeq" id="WP_038411508.1">
    <property type="nucleotide sequence ID" value="NZ_CP009455.1"/>
</dbReference>
<dbReference type="eggNOG" id="ENOG5033ZEU">
    <property type="taxonomic scope" value="Bacteria"/>
</dbReference>
<keyword evidence="2" id="KW-1185">Reference proteome</keyword>
<evidence type="ECO:0000313" key="2">
    <source>
        <dbReference type="Proteomes" id="UP000029493"/>
    </source>
</evidence>
<dbReference type="EMBL" id="CP009455">
    <property type="protein sequence ID" value="AIR88857.1"/>
    <property type="molecule type" value="Genomic_DNA"/>
</dbReference>
<evidence type="ECO:0000313" key="1">
    <source>
        <dbReference type="EMBL" id="AIR88857.1"/>
    </source>
</evidence>
<dbReference type="AlphaFoldDB" id="A0A089WQU2"/>
<reference evidence="1 2" key="1">
    <citation type="submission" date="2014-09" db="EMBL/GenBank/DDBJ databases">
        <authorList>
            <person name="Chan K.-G."/>
        </authorList>
    </citation>
    <scope>NUCLEOTIDE SEQUENCE [LARGE SCALE GENOMIC DNA]</scope>
    <source>
        <strain evidence="1 2">ND07</strain>
    </source>
</reference>
<proteinExistence type="predicted"/>
<dbReference type="Proteomes" id="UP000029493">
    <property type="component" value="Chromosome"/>
</dbReference>
<dbReference type="STRING" id="157783.LK03_06070"/>
<organism evidence="1 2">
    <name type="scientific">Pseudomonas cremoricolorata</name>
    <dbReference type="NCBI Taxonomy" id="157783"/>
    <lineage>
        <taxon>Bacteria</taxon>
        <taxon>Pseudomonadati</taxon>
        <taxon>Pseudomonadota</taxon>
        <taxon>Gammaproteobacteria</taxon>
        <taxon>Pseudomonadales</taxon>
        <taxon>Pseudomonadaceae</taxon>
        <taxon>Pseudomonas</taxon>
    </lineage>
</organism>
<gene>
    <name evidence="1" type="ORF">LK03_06070</name>
</gene>
<dbReference type="OrthoDB" id="9204489at2"/>
<protein>
    <submittedName>
        <fullName evidence="1">Uncharacterized protein</fullName>
    </submittedName>
</protein>
<accession>A0A089WQU2</accession>
<sequence>MKMPAELASYFDNLHEERLQICLRRLEGDFSSSGDKFGSDGGTYHLMTDCFFDDDPTLFELAIPWLQEALKEVTFMRSILRFERRRLEIELEQLISDPIHDRRSIENKKRELNELCAESLHKQALHTFDDYYSTLSAAKEFNARQCKENFALTRLLRIVYEIHRLDQSEQRRYMRAPQKTTPIYQYYKAAEVDLLETDSQYRKYNLYSVTGASELLIGIPNRIQDVQLQVQLLIEHTPSYVLTLFERLRSEGLIKDLALLTSDDVLIKTNQKIFVSLGFQRIPQPLNMENLRRQPDGVVVSTVIRTRGLTADSTAVLPSVSKFYRPGSEDKAWCSVTDNSMTFEEIAHIPELLEDCAVTRMIHLEYFVKDGRFFVSHIDHEFIFYTLEEFDLRANDPYQKGNARKRLKTFKIDQSAVPFILDDGTLFVHTLIDACFEKPYLLMDYMLDLLHQRD</sequence>
<dbReference type="KEGG" id="psw:LK03_06070"/>
<name>A0A089WQU2_9PSED</name>